<dbReference type="Proteomes" id="UP001203423">
    <property type="component" value="Unassembled WGS sequence"/>
</dbReference>
<organism evidence="2 3">
    <name type="scientific">Shewanella surugensis</name>
    <dbReference type="NCBI Taxonomy" id="212020"/>
    <lineage>
        <taxon>Bacteria</taxon>
        <taxon>Pseudomonadati</taxon>
        <taxon>Pseudomonadota</taxon>
        <taxon>Gammaproteobacteria</taxon>
        <taxon>Alteromonadales</taxon>
        <taxon>Shewanellaceae</taxon>
        <taxon>Shewanella</taxon>
    </lineage>
</organism>
<evidence type="ECO:0008006" key="4">
    <source>
        <dbReference type="Google" id="ProtNLM"/>
    </source>
</evidence>
<dbReference type="RefSeq" id="WP_248942554.1">
    <property type="nucleotide sequence ID" value="NZ_JAKIKS010000131.1"/>
</dbReference>
<dbReference type="SUPFAM" id="SSF89260">
    <property type="entry name" value="Collagen-binding domain"/>
    <property type="match status" value="1"/>
</dbReference>
<comment type="caution">
    <text evidence="2">The sequence shown here is derived from an EMBL/GenBank/DDBJ whole genome shotgun (WGS) entry which is preliminary data.</text>
</comment>
<feature type="signal peptide" evidence="1">
    <location>
        <begin position="1"/>
        <end position="21"/>
    </location>
</feature>
<dbReference type="EMBL" id="JAKIKS010000131">
    <property type="protein sequence ID" value="MCL1127158.1"/>
    <property type="molecule type" value="Genomic_DNA"/>
</dbReference>
<keyword evidence="1" id="KW-0732">Signal</keyword>
<evidence type="ECO:0000256" key="1">
    <source>
        <dbReference type="SAM" id="SignalP"/>
    </source>
</evidence>
<gene>
    <name evidence="2" type="ORF">L2764_22405</name>
</gene>
<evidence type="ECO:0000313" key="2">
    <source>
        <dbReference type="EMBL" id="MCL1127158.1"/>
    </source>
</evidence>
<keyword evidence="3" id="KW-1185">Reference proteome</keyword>
<feature type="chain" id="PRO_5045208127" description="Peptidase C-terminal archaeal/bacterial domain-containing protein" evidence="1">
    <location>
        <begin position="22"/>
        <end position="485"/>
    </location>
</feature>
<reference evidence="2 3" key="1">
    <citation type="submission" date="2022-01" db="EMBL/GenBank/DDBJ databases">
        <title>Whole genome-based taxonomy of the Shewanellaceae.</title>
        <authorList>
            <person name="Martin-Rodriguez A.J."/>
        </authorList>
    </citation>
    <scope>NUCLEOTIDE SEQUENCE [LARGE SCALE GENOMIC DNA]</scope>
    <source>
        <strain evidence="2 3">DSM 17177</strain>
    </source>
</reference>
<protein>
    <recommendedName>
        <fullName evidence="4">Peptidase C-terminal archaeal/bacterial domain-containing protein</fullName>
    </recommendedName>
</protein>
<accession>A0ABT0LHJ0</accession>
<sequence>MLYYKKSLLFIALLSSFTSSANPLMDSRSNKTDLSLSTTSFPVNVNPSSNLTSVPQALLPAEQISASIFKTKNLQSDNTISPLAYTPLCTTLNTGVLYTLNSTQTGGTYCYHFTIAERAKTTAILVNQDTLTDFTLSVYQDIDGTIYNLGTSSNAANTDEVIKVITEPGEYYWYMQALSATNATINFGAEVTTNIDQYEVNDTYATRTYLADMRNFVRGNHESANDLDYYVYQASSNTNIDLMLNDVENPNQWIFESLDTNGVWQPLLTGAGTANNQNVTTGQIVDVRVRPNLAITQDPNKHYRLSLGTSAPQYYQYNMGTFSGSVALQQRVDQSFTVTPGSDYEDLISAVVIPNISGSISGMNCDLDLYNQYNQKFASYKCSASKQYNLPTNAIIKPGKVTAKMSIYHASFSDPSTRSFSIPVTLSFGSPLDLDSDSLPYWFEAKNGLSDENPDDALLDSDNDGFSNLAEFNANTSPVDANSHP</sequence>
<name>A0ABT0LHJ0_9GAMM</name>
<proteinExistence type="predicted"/>
<evidence type="ECO:0000313" key="3">
    <source>
        <dbReference type="Proteomes" id="UP001203423"/>
    </source>
</evidence>